<protein>
    <submittedName>
        <fullName evidence="1">Uncharacterized protein</fullName>
    </submittedName>
</protein>
<accession>U1PTV2</accession>
<sequence length="88" mass="9493">MPETQAIVTLSADYTKLFSSALNSVSSPRGSTELIELGCSLISLIPNRLGADHNIRPDCAKTPPPLCIPEYAWASATNDYLNACVYAY</sequence>
<reference evidence="1 2" key="1">
    <citation type="journal article" date="2013" name="PLoS ONE">
        <title>Assembly-driven community genomics of a hypersaline microbial ecosystem.</title>
        <authorList>
            <person name="Podell S."/>
            <person name="Ugalde J.A."/>
            <person name="Narasingarao P."/>
            <person name="Banfield J.F."/>
            <person name="Heidelberg K.B."/>
            <person name="Allen E.E."/>
        </authorList>
    </citation>
    <scope>NUCLEOTIDE SEQUENCE [LARGE SCALE GENOMIC DNA]</scope>
    <source>
        <strain evidence="2">J07HQW2</strain>
    </source>
</reference>
<dbReference type="HOGENOM" id="CLU_2461723_0_0_2"/>
<organism evidence="1 2">
    <name type="scientific">Haloquadratum walsbyi J07HQW2</name>
    <dbReference type="NCBI Taxonomy" id="1238425"/>
    <lineage>
        <taxon>Archaea</taxon>
        <taxon>Methanobacteriati</taxon>
        <taxon>Methanobacteriota</taxon>
        <taxon>Stenosarchaea group</taxon>
        <taxon>Halobacteria</taxon>
        <taxon>Halobacteriales</taxon>
        <taxon>Haloferacaceae</taxon>
        <taxon>Haloquadratum</taxon>
    </lineage>
</organism>
<dbReference type="AlphaFoldDB" id="U1PTV2"/>
<dbReference type="Proteomes" id="UP000030710">
    <property type="component" value="Unassembled WGS sequence"/>
</dbReference>
<dbReference type="EMBL" id="KE356561">
    <property type="protein sequence ID" value="ERG97242.1"/>
    <property type="molecule type" value="Genomic_DNA"/>
</dbReference>
<evidence type="ECO:0000313" key="1">
    <source>
        <dbReference type="EMBL" id="ERG97242.1"/>
    </source>
</evidence>
<gene>
    <name evidence="1" type="ORF">J07HQW2_03728</name>
</gene>
<evidence type="ECO:0000313" key="2">
    <source>
        <dbReference type="Proteomes" id="UP000030710"/>
    </source>
</evidence>
<name>U1PTV2_9EURY</name>
<proteinExistence type="predicted"/>